<dbReference type="Proteomes" id="UP000499080">
    <property type="component" value="Unassembled WGS sequence"/>
</dbReference>
<accession>A0A4Y2BVE4</accession>
<comment type="caution">
    <text evidence="1">The sequence shown here is derived from an EMBL/GenBank/DDBJ whole genome shotgun (WGS) entry which is preliminary data.</text>
</comment>
<evidence type="ECO:0000313" key="1">
    <source>
        <dbReference type="EMBL" id="GBL96231.1"/>
    </source>
</evidence>
<name>A0A4Y2BVE4_ARAVE</name>
<evidence type="ECO:0000313" key="2">
    <source>
        <dbReference type="Proteomes" id="UP000499080"/>
    </source>
</evidence>
<organism evidence="1 2">
    <name type="scientific">Araneus ventricosus</name>
    <name type="common">Orbweaver spider</name>
    <name type="synonym">Epeira ventricosa</name>
    <dbReference type="NCBI Taxonomy" id="182803"/>
    <lineage>
        <taxon>Eukaryota</taxon>
        <taxon>Metazoa</taxon>
        <taxon>Ecdysozoa</taxon>
        <taxon>Arthropoda</taxon>
        <taxon>Chelicerata</taxon>
        <taxon>Arachnida</taxon>
        <taxon>Araneae</taxon>
        <taxon>Araneomorphae</taxon>
        <taxon>Entelegynae</taxon>
        <taxon>Araneoidea</taxon>
        <taxon>Araneidae</taxon>
        <taxon>Araneus</taxon>
    </lineage>
</organism>
<feature type="non-terminal residue" evidence="1">
    <location>
        <position position="52"/>
    </location>
</feature>
<keyword evidence="2" id="KW-1185">Reference proteome</keyword>
<gene>
    <name evidence="1" type="ORF">AVEN_182571_1</name>
</gene>
<protein>
    <submittedName>
        <fullName evidence="1">Uncharacterized protein</fullName>
    </submittedName>
</protein>
<dbReference type="AlphaFoldDB" id="A0A4Y2BVE4"/>
<dbReference type="EMBL" id="BGPR01084635">
    <property type="protein sequence ID" value="GBL96231.1"/>
    <property type="molecule type" value="Genomic_DNA"/>
</dbReference>
<proteinExistence type="predicted"/>
<reference evidence="1 2" key="1">
    <citation type="journal article" date="2019" name="Sci. Rep.">
        <title>Orb-weaving spider Araneus ventricosus genome elucidates the spidroin gene catalogue.</title>
        <authorList>
            <person name="Kono N."/>
            <person name="Nakamura H."/>
            <person name="Ohtoshi R."/>
            <person name="Moran D.A.P."/>
            <person name="Shinohara A."/>
            <person name="Yoshida Y."/>
            <person name="Fujiwara M."/>
            <person name="Mori M."/>
            <person name="Tomita M."/>
            <person name="Arakawa K."/>
        </authorList>
    </citation>
    <scope>NUCLEOTIDE SEQUENCE [LARGE SCALE GENOMIC DNA]</scope>
</reference>
<sequence length="52" mass="5338">MTTAAIASSTETGVLVANHLAMARPLQKEVRTITGGGTQIRTITIPTGEANS</sequence>